<organism evidence="1 2">
    <name type="scientific">Vitis vinifera</name>
    <name type="common">Grape</name>
    <dbReference type="NCBI Taxonomy" id="29760"/>
    <lineage>
        <taxon>Eukaryota</taxon>
        <taxon>Viridiplantae</taxon>
        <taxon>Streptophyta</taxon>
        <taxon>Embryophyta</taxon>
        <taxon>Tracheophyta</taxon>
        <taxon>Spermatophyta</taxon>
        <taxon>Magnoliopsida</taxon>
        <taxon>eudicotyledons</taxon>
        <taxon>Gunneridae</taxon>
        <taxon>Pentapetalae</taxon>
        <taxon>rosids</taxon>
        <taxon>Vitales</taxon>
        <taxon>Vitaceae</taxon>
        <taxon>Viteae</taxon>
        <taxon>Vitis</taxon>
    </lineage>
</organism>
<accession>A0A438F2Q8</accession>
<comment type="caution">
    <text evidence="1">The sequence shown here is derived from an EMBL/GenBank/DDBJ whole genome shotgun (WGS) entry which is preliminary data.</text>
</comment>
<evidence type="ECO:0000313" key="1">
    <source>
        <dbReference type="EMBL" id="RVW54297.1"/>
    </source>
</evidence>
<dbReference type="EMBL" id="QGNW01001128">
    <property type="protein sequence ID" value="RVW54297.1"/>
    <property type="molecule type" value="Genomic_DNA"/>
</dbReference>
<dbReference type="Proteomes" id="UP000288805">
    <property type="component" value="Unassembled WGS sequence"/>
</dbReference>
<protein>
    <submittedName>
        <fullName evidence="1">Retrovirus-related Pol polyprotein from transposon RE2</fullName>
    </submittedName>
</protein>
<dbReference type="AlphaFoldDB" id="A0A438F2Q8"/>
<dbReference type="CDD" id="cd09272">
    <property type="entry name" value="RNase_HI_RT_Ty1"/>
    <property type="match status" value="1"/>
</dbReference>
<dbReference type="PANTHER" id="PTHR11439:SF470">
    <property type="entry name" value="CYSTEINE-RICH RLK (RECEPTOR-LIKE PROTEIN KINASE) 8"/>
    <property type="match status" value="1"/>
</dbReference>
<sequence>MPKLPMLDLEACPEAHLSNNSKTLLKSFKETIARDGPLSNIQMKCSNDASLLKRFIKKDRIYDFLVGLNISAEKMVNQTCPEPLIRIPYGARTAKSLDILEKSAGRFMEGHNSGRIIETGSRNVKELEDIGEARSYRYLFLSALSRKGILFKKGEKLTLEAYTNIDYGGSMVDKRSVSGYCMYLGGNLVTWSVKKQNVVARSSAETEFRYMALGICELLWLKIILEDLKITWETPMSLYGDNKCAINIANNPL</sequence>
<gene>
    <name evidence="1" type="primary">RE2_1190</name>
    <name evidence="1" type="ORF">CK203_068447</name>
</gene>
<name>A0A438F2Q8_VITVI</name>
<proteinExistence type="predicted"/>
<evidence type="ECO:0000313" key="2">
    <source>
        <dbReference type="Proteomes" id="UP000288805"/>
    </source>
</evidence>
<reference evidence="1 2" key="1">
    <citation type="journal article" date="2018" name="PLoS Genet.">
        <title>Population sequencing reveals clonal diversity and ancestral inbreeding in the grapevine cultivar Chardonnay.</title>
        <authorList>
            <person name="Roach M.J."/>
            <person name="Johnson D.L."/>
            <person name="Bohlmann J."/>
            <person name="van Vuuren H.J."/>
            <person name="Jones S.J."/>
            <person name="Pretorius I.S."/>
            <person name="Schmidt S.A."/>
            <person name="Borneman A.R."/>
        </authorList>
    </citation>
    <scope>NUCLEOTIDE SEQUENCE [LARGE SCALE GENOMIC DNA]</scope>
    <source>
        <strain evidence="2">cv. Chardonnay</strain>
        <tissue evidence="1">Leaf</tissue>
    </source>
</reference>
<dbReference type="PANTHER" id="PTHR11439">
    <property type="entry name" value="GAG-POL-RELATED RETROTRANSPOSON"/>
    <property type="match status" value="1"/>
</dbReference>